<comment type="caution">
    <text evidence="8">The sequence shown here is derived from an EMBL/GenBank/DDBJ whole genome shotgun (WGS) entry which is preliminary data.</text>
</comment>
<feature type="compositionally biased region" description="Low complexity" evidence="5">
    <location>
        <begin position="481"/>
        <end position="499"/>
    </location>
</feature>
<keyword evidence="1" id="KW-0479">Metal-binding</keyword>
<dbReference type="Pfam" id="PF00564">
    <property type="entry name" value="PB1"/>
    <property type="match status" value="1"/>
</dbReference>
<dbReference type="PANTHER" id="PTHR20930">
    <property type="entry name" value="OVARIAN CARCINOMA ANTIGEN CA125-RELATED"/>
    <property type="match status" value="1"/>
</dbReference>
<keyword evidence="3" id="KW-0862">Zinc</keyword>
<evidence type="ECO:0000259" key="7">
    <source>
        <dbReference type="PROSITE" id="PS51745"/>
    </source>
</evidence>
<dbReference type="SUPFAM" id="SSF54277">
    <property type="entry name" value="CAD &amp; PB1 domains"/>
    <property type="match status" value="1"/>
</dbReference>
<organism evidence="8 9">
    <name type="scientific">Phascolomyces articulosus</name>
    <dbReference type="NCBI Taxonomy" id="60185"/>
    <lineage>
        <taxon>Eukaryota</taxon>
        <taxon>Fungi</taxon>
        <taxon>Fungi incertae sedis</taxon>
        <taxon>Mucoromycota</taxon>
        <taxon>Mucoromycotina</taxon>
        <taxon>Mucoromycetes</taxon>
        <taxon>Mucorales</taxon>
        <taxon>Lichtheimiaceae</taxon>
        <taxon>Phascolomyces</taxon>
    </lineage>
</organism>
<feature type="region of interest" description="Disordered" evidence="5">
    <location>
        <begin position="481"/>
        <end position="513"/>
    </location>
</feature>
<dbReference type="SUPFAM" id="SSF57850">
    <property type="entry name" value="RING/U-box"/>
    <property type="match status" value="3"/>
</dbReference>
<feature type="region of interest" description="Disordered" evidence="5">
    <location>
        <begin position="1"/>
        <end position="25"/>
    </location>
</feature>
<accession>A0AAD5KM42</accession>
<dbReference type="InterPro" id="IPR000433">
    <property type="entry name" value="Znf_ZZ"/>
</dbReference>
<dbReference type="InterPro" id="IPR013783">
    <property type="entry name" value="Ig-like_fold"/>
</dbReference>
<evidence type="ECO:0000256" key="2">
    <source>
        <dbReference type="ARBA" id="ARBA00022771"/>
    </source>
</evidence>
<dbReference type="Gene3D" id="2.60.40.10">
    <property type="entry name" value="Immunoglobulins"/>
    <property type="match status" value="1"/>
</dbReference>
<reference evidence="8" key="1">
    <citation type="journal article" date="2022" name="IScience">
        <title>Evolution of zygomycete secretomes and the origins of terrestrial fungal ecologies.</title>
        <authorList>
            <person name="Chang Y."/>
            <person name="Wang Y."/>
            <person name="Mondo S."/>
            <person name="Ahrendt S."/>
            <person name="Andreopoulos W."/>
            <person name="Barry K."/>
            <person name="Beard J."/>
            <person name="Benny G.L."/>
            <person name="Blankenship S."/>
            <person name="Bonito G."/>
            <person name="Cuomo C."/>
            <person name="Desiro A."/>
            <person name="Gervers K.A."/>
            <person name="Hundley H."/>
            <person name="Kuo A."/>
            <person name="LaButti K."/>
            <person name="Lang B.F."/>
            <person name="Lipzen A."/>
            <person name="O'Donnell K."/>
            <person name="Pangilinan J."/>
            <person name="Reynolds N."/>
            <person name="Sandor L."/>
            <person name="Smith M.E."/>
            <person name="Tsang A."/>
            <person name="Grigoriev I.V."/>
            <person name="Stajich J.E."/>
            <person name="Spatafora J.W."/>
        </authorList>
    </citation>
    <scope>NUCLEOTIDE SEQUENCE</scope>
    <source>
        <strain evidence="8">RSA 2281</strain>
    </source>
</reference>
<feature type="region of interest" description="Disordered" evidence="5">
    <location>
        <begin position="637"/>
        <end position="660"/>
    </location>
</feature>
<dbReference type="InterPro" id="IPR053793">
    <property type="entry name" value="PB1-like"/>
</dbReference>
<dbReference type="Pfam" id="PF00569">
    <property type="entry name" value="ZZ"/>
    <property type="match status" value="3"/>
</dbReference>
<dbReference type="InterPro" id="IPR043145">
    <property type="entry name" value="Znf_ZZ_sf"/>
</dbReference>
<feature type="compositionally biased region" description="Low complexity" evidence="5">
    <location>
        <begin position="642"/>
        <end position="660"/>
    </location>
</feature>
<dbReference type="Gene3D" id="3.10.20.90">
    <property type="entry name" value="Phosphatidylinositol 3-kinase Catalytic Subunit, Chain A, domain 1"/>
    <property type="match status" value="1"/>
</dbReference>
<dbReference type="CDD" id="cd02340">
    <property type="entry name" value="ZZ_NBR1_like"/>
    <property type="match status" value="1"/>
</dbReference>
<reference evidence="8" key="2">
    <citation type="submission" date="2023-02" db="EMBL/GenBank/DDBJ databases">
        <authorList>
            <consortium name="DOE Joint Genome Institute"/>
            <person name="Mondo S.J."/>
            <person name="Chang Y."/>
            <person name="Wang Y."/>
            <person name="Ahrendt S."/>
            <person name="Andreopoulos W."/>
            <person name="Barry K."/>
            <person name="Beard J."/>
            <person name="Benny G.L."/>
            <person name="Blankenship S."/>
            <person name="Bonito G."/>
            <person name="Cuomo C."/>
            <person name="Desiro A."/>
            <person name="Gervers K.A."/>
            <person name="Hundley H."/>
            <person name="Kuo A."/>
            <person name="LaButti K."/>
            <person name="Lang B.F."/>
            <person name="Lipzen A."/>
            <person name="O'Donnell K."/>
            <person name="Pangilinan J."/>
            <person name="Reynolds N."/>
            <person name="Sandor L."/>
            <person name="Smith M.W."/>
            <person name="Tsang A."/>
            <person name="Grigoriev I.V."/>
            <person name="Stajich J.E."/>
            <person name="Spatafora J.W."/>
        </authorList>
    </citation>
    <scope>NUCLEOTIDE SEQUENCE</scope>
    <source>
        <strain evidence="8">RSA 2281</strain>
    </source>
</reference>
<feature type="compositionally biased region" description="Low complexity" evidence="5">
    <location>
        <begin position="815"/>
        <end position="824"/>
    </location>
</feature>
<dbReference type="GO" id="GO:0043130">
    <property type="term" value="F:ubiquitin binding"/>
    <property type="evidence" value="ECO:0007669"/>
    <property type="project" value="TreeGrafter"/>
</dbReference>
<feature type="compositionally biased region" description="Low complexity" evidence="5">
    <location>
        <begin position="162"/>
        <end position="178"/>
    </location>
</feature>
<feature type="compositionally biased region" description="Low complexity" evidence="5">
    <location>
        <begin position="12"/>
        <end position="25"/>
    </location>
</feature>
<dbReference type="InterPro" id="IPR000270">
    <property type="entry name" value="PB1_dom"/>
</dbReference>
<dbReference type="CDD" id="cd05992">
    <property type="entry name" value="PB1"/>
    <property type="match status" value="1"/>
</dbReference>
<dbReference type="GO" id="GO:0016236">
    <property type="term" value="P:macroautophagy"/>
    <property type="evidence" value="ECO:0007669"/>
    <property type="project" value="TreeGrafter"/>
</dbReference>
<feature type="domain" description="PB1" evidence="7">
    <location>
        <begin position="62"/>
        <end position="138"/>
    </location>
</feature>
<feature type="region of interest" description="Disordered" evidence="5">
    <location>
        <begin position="807"/>
        <end position="850"/>
    </location>
</feature>
<evidence type="ECO:0000256" key="1">
    <source>
        <dbReference type="ARBA" id="ARBA00022723"/>
    </source>
</evidence>
<evidence type="ECO:0008006" key="10">
    <source>
        <dbReference type="Google" id="ProtNLM"/>
    </source>
</evidence>
<evidence type="ECO:0000313" key="9">
    <source>
        <dbReference type="Proteomes" id="UP001209540"/>
    </source>
</evidence>
<dbReference type="CDD" id="cd02249">
    <property type="entry name" value="ZZ"/>
    <property type="match status" value="1"/>
</dbReference>
<dbReference type="Proteomes" id="UP001209540">
    <property type="component" value="Unassembled WGS sequence"/>
</dbReference>
<dbReference type="InterPro" id="IPR032350">
    <property type="entry name" value="Nbr1_FW"/>
</dbReference>
<proteinExistence type="predicted"/>
<sequence length="895" mass="97330">MANNEGPSFSCTSFGSESATGSSGGTFSNANTGGIGFSTYHSASQPPPSKGAFSFGVSRTLVSACKVALQENNEIRRFTIHDGITYSGLYDRIMTAFRLNHNGEYDILYKDSDGDWVTMMNDHDVREALKIRFQGFGSFGSGVEQYPKLQVVRRRQRNTEAQQQQQQSQPQQQPQQPHQHCRSVPAQQPQQPQPQMVDQLKLVSEHAVEQLNRKMNELQIAAQQGTNSWETTMQNAAKAAAQIYQAALVSLVQPTATPICNNCSKQFDANTSRFHCIHCRSYNLCHSCTQNVTHNHPLMEIPGANCKRSSAASSGARYLCNFCESYIDGARHSCSVCQDFDLCQSCFSIVKENHAPHVFLTYAPLKSSQPLTTSEVPALKYFHRGIVCDKCDGEVIGNRYKCGQCPDFDLCEKCEPLSPACHDSTHVFIKIRHPVQVGSQRPLLNPFPVVPFCFPIKLPNQAPAPKTIRLFGNNNLSATNLSATPSTSTTTTTTTTTTAKPEEDNRQTSIISSPSSVGKQLSACFIEDVNYPDGTTVQAGSTILKIWKMSNDGQKTWPEGSVLTCTGYESTCVDHVQQQGGDVHLVAAKPGESATLLATLKIPRSSGRFKTYFRMQAPHGVQFGPLLWSELEVRPGLPTPTPATTATLTTTTTTTPSPSFATFGGASSSTLTFGGGSNNNDELSSKTTASSVSLSSSMIYPTLRTTTSANNEEVQSITGTITTTSDFTETGSQRTTGDDDYDPFSDPVMISPTESRRSASVISYAQSTGGDSVRIHSPTTSQHYISSENSSGHYVFVDAEASAPALLSNPHEKTPPTTRSPTSTGVDNHSEQLSTTTSAPPPPRATQQGPYHAQLTQIHEMGLTFCDELAIRLLRLHDGSVDRAVPEILERLYPE</sequence>
<dbReference type="GO" id="GO:0000407">
    <property type="term" value="C:phagophore assembly site"/>
    <property type="evidence" value="ECO:0007669"/>
    <property type="project" value="TreeGrafter"/>
</dbReference>
<dbReference type="SMART" id="SM00666">
    <property type="entry name" value="PB1"/>
    <property type="match status" value="1"/>
</dbReference>
<dbReference type="PROSITE" id="PS01357">
    <property type="entry name" value="ZF_ZZ_1"/>
    <property type="match status" value="1"/>
</dbReference>
<keyword evidence="9" id="KW-1185">Reference proteome</keyword>
<evidence type="ECO:0000259" key="6">
    <source>
        <dbReference type="PROSITE" id="PS50135"/>
    </source>
</evidence>
<dbReference type="EMBL" id="JAIXMP010000003">
    <property type="protein sequence ID" value="KAI9275778.1"/>
    <property type="molecule type" value="Genomic_DNA"/>
</dbReference>
<dbReference type="SMART" id="SM00291">
    <property type="entry name" value="ZnF_ZZ"/>
    <property type="match status" value="3"/>
</dbReference>
<evidence type="ECO:0000256" key="5">
    <source>
        <dbReference type="SAM" id="MobiDB-lite"/>
    </source>
</evidence>
<dbReference type="CDD" id="cd14947">
    <property type="entry name" value="NBR1_like"/>
    <property type="match status" value="1"/>
</dbReference>
<evidence type="ECO:0000256" key="4">
    <source>
        <dbReference type="PROSITE-ProRule" id="PRU00228"/>
    </source>
</evidence>
<gene>
    <name evidence="8" type="ORF">BDA99DRAFT_496445</name>
</gene>
<keyword evidence="2 4" id="KW-0863">Zinc-finger</keyword>
<evidence type="ECO:0000313" key="8">
    <source>
        <dbReference type="EMBL" id="KAI9275778.1"/>
    </source>
</evidence>
<dbReference type="PANTHER" id="PTHR20930:SF0">
    <property type="entry name" value="PROTEIN ILRUN"/>
    <property type="match status" value="1"/>
</dbReference>
<dbReference type="FunFam" id="3.30.60.90:FF:000007">
    <property type="entry name" value="Next to BRCA1 gene 1 protein"/>
    <property type="match status" value="1"/>
</dbReference>
<feature type="compositionally biased region" description="Polar residues" evidence="5">
    <location>
        <begin position="1"/>
        <end position="11"/>
    </location>
</feature>
<dbReference type="GO" id="GO:0070013">
    <property type="term" value="C:intracellular organelle lumen"/>
    <property type="evidence" value="ECO:0007669"/>
    <property type="project" value="UniProtKB-ARBA"/>
</dbReference>
<evidence type="ECO:0000256" key="3">
    <source>
        <dbReference type="ARBA" id="ARBA00022833"/>
    </source>
</evidence>
<feature type="domain" description="ZZ-type" evidence="6">
    <location>
        <begin position="383"/>
        <end position="436"/>
    </location>
</feature>
<dbReference type="PROSITE" id="PS50135">
    <property type="entry name" value="ZF_ZZ_2"/>
    <property type="match status" value="1"/>
</dbReference>
<dbReference type="GO" id="GO:0008270">
    <property type="term" value="F:zinc ion binding"/>
    <property type="evidence" value="ECO:0007669"/>
    <property type="project" value="UniProtKB-KW"/>
</dbReference>
<dbReference type="Gene3D" id="3.30.60.90">
    <property type="match status" value="3"/>
</dbReference>
<dbReference type="PROSITE" id="PS51745">
    <property type="entry name" value="PB1"/>
    <property type="match status" value="1"/>
</dbReference>
<feature type="region of interest" description="Disordered" evidence="5">
    <location>
        <begin position="153"/>
        <end position="196"/>
    </location>
</feature>
<protein>
    <recommendedName>
        <fullName evidence="10">Zz type zinc finger domain-containing protein</fullName>
    </recommendedName>
</protein>
<feature type="region of interest" description="Disordered" evidence="5">
    <location>
        <begin position="724"/>
        <end position="744"/>
    </location>
</feature>
<dbReference type="AlphaFoldDB" id="A0AAD5KM42"/>
<name>A0AAD5KM42_9FUNG</name>
<dbReference type="Pfam" id="PF16158">
    <property type="entry name" value="N_BRCA1_IG"/>
    <property type="match status" value="1"/>
</dbReference>